<evidence type="ECO:0000313" key="4">
    <source>
        <dbReference type="Proteomes" id="UP000887578"/>
    </source>
</evidence>
<dbReference type="AlphaFoldDB" id="A0A914QDL9"/>
<organism evidence="4 5">
    <name type="scientific">Panagrolaimus davidi</name>
    <dbReference type="NCBI Taxonomy" id="227884"/>
    <lineage>
        <taxon>Eukaryota</taxon>
        <taxon>Metazoa</taxon>
        <taxon>Ecdysozoa</taxon>
        <taxon>Nematoda</taxon>
        <taxon>Chromadorea</taxon>
        <taxon>Rhabditida</taxon>
        <taxon>Tylenchina</taxon>
        <taxon>Panagrolaimomorpha</taxon>
        <taxon>Panagrolaimoidea</taxon>
        <taxon>Panagrolaimidae</taxon>
        <taxon>Panagrolaimus</taxon>
    </lineage>
</organism>
<dbReference type="Gene3D" id="3.30.70.330">
    <property type="match status" value="1"/>
</dbReference>
<dbReference type="PROSITE" id="PS50102">
    <property type="entry name" value="RRM"/>
    <property type="match status" value="1"/>
</dbReference>
<dbReference type="Proteomes" id="UP000887578">
    <property type="component" value="Unplaced"/>
</dbReference>
<dbReference type="InterPro" id="IPR035979">
    <property type="entry name" value="RBD_domain_sf"/>
</dbReference>
<dbReference type="InterPro" id="IPR012677">
    <property type="entry name" value="Nucleotide-bd_a/b_plait_sf"/>
</dbReference>
<keyword evidence="1" id="KW-0694">RNA-binding</keyword>
<dbReference type="InterPro" id="IPR000504">
    <property type="entry name" value="RRM_dom"/>
</dbReference>
<dbReference type="PANTHER" id="PTHR23295:SF6">
    <property type="entry name" value="NEOSIN, ISOFORM A"/>
    <property type="match status" value="1"/>
</dbReference>
<evidence type="ECO:0000313" key="5">
    <source>
        <dbReference type="WBParaSite" id="PDA_v2.g27442.t1"/>
    </source>
</evidence>
<dbReference type="SMART" id="SM00360">
    <property type="entry name" value="RRM"/>
    <property type="match status" value="1"/>
</dbReference>
<evidence type="ECO:0000256" key="1">
    <source>
        <dbReference type="PROSITE-ProRule" id="PRU00176"/>
    </source>
</evidence>
<protein>
    <submittedName>
        <fullName evidence="5">RRM domain-containing protein</fullName>
    </submittedName>
</protein>
<dbReference type="InterPro" id="IPR052600">
    <property type="entry name" value="Nuc_rcpt_coact/corep"/>
</dbReference>
<evidence type="ECO:0000259" key="3">
    <source>
        <dbReference type="PROSITE" id="PS50102"/>
    </source>
</evidence>
<dbReference type="SUPFAM" id="SSF54928">
    <property type="entry name" value="RNA-binding domain, RBD"/>
    <property type="match status" value="1"/>
</dbReference>
<dbReference type="Pfam" id="PF00076">
    <property type="entry name" value="RRM_1"/>
    <property type="match status" value="1"/>
</dbReference>
<keyword evidence="4" id="KW-1185">Reference proteome</keyword>
<accession>A0A914QDL9</accession>
<dbReference type="WBParaSite" id="PDA_v2.g27442.t1">
    <property type="protein sequence ID" value="PDA_v2.g27442.t1"/>
    <property type="gene ID" value="PDA_v2.g27442"/>
</dbReference>
<dbReference type="GO" id="GO:0003723">
    <property type="term" value="F:RNA binding"/>
    <property type="evidence" value="ECO:0007669"/>
    <property type="project" value="UniProtKB-UniRule"/>
</dbReference>
<sequence>MPDFNNLIQEGVPKMMRNDIRSEHSSIGNRYINKNSDAHSDGSFDDVLICGECRFQTNDINKFADHKSRECSNIIKRQSERESIQCCENKFESSWKLLEHLTEKHNLNLYRDASTTDDCQERRGPQTPSPLPSESVKSEQNHPTTLIMNDDHTCIPNLQLDIPVPTTPTLMPYYSDPITAAYGTPPLTTSVSVSATPSISSLINSKDHCMLKARVFVGNLNAFRVSREDLVELFEGFGNVLGATLFKGYAFVQFSSQTEAELCVQTLNGYTWEGSELAVKILTLYSTNNAIDSSNGPKVITSTNNGNTTIRGSDQARMVIFNG</sequence>
<name>A0A914QDL9_9BILA</name>
<feature type="domain" description="RRM" evidence="3">
    <location>
        <begin position="213"/>
        <end position="284"/>
    </location>
</feature>
<reference evidence="5" key="1">
    <citation type="submission" date="2022-11" db="UniProtKB">
        <authorList>
            <consortium name="WormBaseParasite"/>
        </authorList>
    </citation>
    <scope>IDENTIFICATION</scope>
</reference>
<proteinExistence type="predicted"/>
<feature type="region of interest" description="Disordered" evidence="2">
    <location>
        <begin position="116"/>
        <end position="140"/>
    </location>
</feature>
<evidence type="ECO:0000256" key="2">
    <source>
        <dbReference type="SAM" id="MobiDB-lite"/>
    </source>
</evidence>
<dbReference type="PANTHER" id="PTHR23295">
    <property type="entry name" value="NUCLEAR RECEPTOR COACTIVATOR 5-RELATED"/>
    <property type="match status" value="1"/>
</dbReference>